<keyword evidence="1" id="KW-0238">DNA-binding</keyword>
<protein>
    <submittedName>
        <fullName evidence="3">Helix-turn-helix transcriptional regulator</fullName>
    </submittedName>
</protein>
<dbReference type="Pfam" id="PF13443">
    <property type="entry name" value="HTH_26"/>
    <property type="match status" value="1"/>
</dbReference>
<dbReference type="SMART" id="SM00530">
    <property type="entry name" value="HTH_XRE"/>
    <property type="match status" value="1"/>
</dbReference>
<evidence type="ECO:0000259" key="2">
    <source>
        <dbReference type="PROSITE" id="PS50943"/>
    </source>
</evidence>
<reference evidence="3 4" key="1">
    <citation type="submission" date="2019-08" db="EMBL/GenBank/DDBJ databases">
        <title>In-depth cultivation of the pig gut microbiome towards novel bacterial diversity and tailored functional studies.</title>
        <authorList>
            <person name="Wylensek D."/>
            <person name="Hitch T.C.A."/>
            <person name="Clavel T."/>
        </authorList>
    </citation>
    <scope>NUCLEOTIDE SEQUENCE [LARGE SCALE GENOMIC DNA]</scope>
    <source>
        <strain evidence="3 4">WB03_NA08</strain>
    </source>
</reference>
<organism evidence="3 4">
    <name type="scientific">Scrofimicrobium canadense</name>
    <dbReference type="NCBI Taxonomy" id="2652290"/>
    <lineage>
        <taxon>Bacteria</taxon>
        <taxon>Bacillati</taxon>
        <taxon>Actinomycetota</taxon>
        <taxon>Actinomycetes</taxon>
        <taxon>Actinomycetales</taxon>
        <taxon>Actinomycetaceae</taxon>
        <taxon>Scrofimicrobium</taxon>
    </lineage>
</organism>
<dbReference type="AlphaFoldDB" id="A0A6N7VTA1"/>
<gene>
    <name evidence="3" type="ORF">FYJ24_09550</name>
</gene>
<keyword evidence="4" id="KW-1185">Reference proteome</keyword>
<comment type="caution">
    <text evidence="3">The sequence shown here is derived from an EMBL/GenBank/DDBJ whole genome shotgun (WGS) entry which is preliminary data.</text>
</comment>
<evidence type="ECO:0000313" key="3">
    <source>
        <dbReference type="EMBL" id="MSS85004.1"/>
    </source>
</evidence>
<dbReference type="Proteomes" id="UP000470875">
    <property type="component" value="Unassembled WGS sequence"/>
</dbReference>
<evidence type="ECO:0000313" key="4">
    <source>
        <dbReference type="Proteomes" id="UP000470875"/>
    </source>
</evidence>
<feature type="domain" description="HTH cro/C1-type" evidence="2">
    <location>
        <begin position="20"/>
        <end position="74"/>
    </location>
</feature>
<dbReference type="EMBL" id="VULO01000011">
    <property type="protein sequence ID" value="MSS85004.1"/>
    <property type="molecule type" value="Genomic_DNA"/>
</dbReference>
<sequence length="127" mass="13901">MTPLDNDPASGMNAAIAAELRAERSAQQITFDDLAQRTEISKQTLLRIFNGKRAVTMAYLEAICVEFNVAMSDIMQRAERRLGRGGVGLSPAPAASDKHRDLSDLDVILAASDRNIDAEVEAWEEQP</sequence>
<dbReference type="GO" id="GO:0005829">
    <property type="term" value="C:cytosol"/>
    <property type="evidence" value="ECO:0007669"/>
    <property type="project" value="TreeGrafter"/>
</dbReference>
<dbReference type="SUPFAM" id="SSF47413">
    <property type="entry name" value="lambda repressor-like DNA-binding domains"/>
    <property type="match status" value="1"/>
</dbReference>
<dbReference type="InterPro" id="IPR010982">
    <property type="entry name" value="Lambda_DNA-bd_dom_sf"/>
</dbReference>
<dbReference type="Gene3D" id="1.10.260.40">
    <property type="entry name" value="lambda repressor-like DNA-binding domains"/>
    <property type="match status" value="1"/>
</dbReference>
<dbReference type="PANTHER" id="PTHR46797:SF10">
    <property type="entry name" value="BLR1115 PROTEIN"/>
    <property type="match status" value="1"/>
</dbReference>
<dbReference type="GO" id="GO:0003700">
    <property type="term" value="F:DNA-binding transcription factor activity"/>
    <property type="evidence" value="ECO:0007669"/>
    <property type="project" value="TreeGrafter"/>
</dbReference>
<evidence type="ECO:0000256" key="1">
    <source>
        <dbReference type="ARBA" id="ARBA00023125"/>
    </source>
</evidence>
<dbReference type="PANTHER" id="PTHR46797">
    <property type="entry name" value="HTH-TYPE TRANSCRIPTIONAL REGULATOR"/>
    <property type="match status" value="1"/>
</dbReference>
<dbReference type="GO" id="GO:0003677">
    <property type="term" value="F:DNA binding"/>
    <property type="evidence" value="ECO:0007669"/>
    <property type="project" value="UniProtKB-KW"/>
</dbReference>
<accession>A0A6N7VTA1</accession>
<name>A0A6N7VTA1_9ACTO</name>
<dbReference type="RefSeq" id="WP_154545867.1">
    <property type="nucleotide sequence ID" value="NZ_VULO01000011.1"/>
</dbReference>
<dbReference type="CDD" id="cd00093">
    <property type="entry name" value="HTH_XRE"/>
    <property type="match status" value="1"/>
</dbReference>
<dbReference type="PROSITE" id="PS50943">
    <property type="entry name" value="HTH_CROC1"/>
    <property type="match status" value="1"/>
</dbReference>
<proteinExistence type="predicted"/>
<dbReference type="InterPro" id="IPR050807">
    <property type="entry name" value="TransReg_Diox_bact_type"/>
</dbReference>
<dbReference type="InterPro" id="IPR001387">
    <property type="entry name" value="Cro/C1-type_HTH"/>
</dbReference>